<dbReference type="EMBL" id="JAVHJS010000025">
    <property type="protein sequence ID" value="KAK2816163.1"/>
    <property type="molecule type" value="Genomic_DNA"/>
</dbReference>
<accession>A0AA88LNJ7</accession>
<gene>
    <name evidence="1" type="ORF">Q7C36_022434</name>
</gene>
<evidence type="ECO:0000313" key="1">
    <source>
        <dbReference type="EMBL" id="KAK2816163.1"/>
    </source>
</evidence>
<organism evidence="1 2">
    <name type="scientific">Tachysurus vachellii</name>
    <name type="common">Darkbarbel catfish</name>
    <name type="synonym">Pelteobagrus vachellii</name>
    <dbReference type="NCBI Taxonomy" id="175792"/>
    <lineage>
        <taxon>Eukaryota</taxon>
        <taxon>Metazoa</taxon>
        <taxon>Chordata</taxon>
        <taxon>Craniata</taxon>
        <taxon>Vertebrata</taxon>
        <taxon>Euteleostomi</taxon>
        <taxon>Actinopterygii</taxon>
        <taxon>Neopterygii</taxon>
        <taxon>Teleostei</taxon>
        <taxon>Ostariophysi</taxon>
        <taxon>Siluriformes</taxon>
        <taxon>Bagridae</taxon>
        <taxon>Tachysurus</taxon>
    </lineage>
</organism>
<sequence length="72" mass="7779">MSIASADYFKRKLINLIALTTDHFTTIPGRISAPIHEVDTQINHSPSEGKISIFAVQGVDHGDFSAALNTPT</sequence>
<dbReference type="Proteomes" id="UP001187315">
    <property type="component" value="Unassembled WGS sequence"/>
</dbReference>
<proteinExistence type="predicted"/>
<protein>
    <submittedName>
        <fullName evidence="1">Uncharacterized protein</fullName>
    </submittedName>
</protein>
<comment type="caution">
    <text evidence="1">The sequence shown here is derived from an EMBL/GenBank/DDBJ whole genome shotgun (WGS) entry which is preliminary data.</text>
</comment>
<keyword evidence="2" id="KW-1185">Reference proteome</keyword>
<evidence type="ECO:0000313" key="2">
    <source>
        <dbReference type="Proteomes" id="UP001187315"/>
    </source>
</evidence>
<reference evidence="1" key="1">
    <citation type="submission" date="2023-08" db="EMBL/GenBank/DDBJ databases">
        <title>Pelteobagrus vachellii genome.</title>
        <authorList>
            <person name="Liu H."/>
        </authorList>
    </citation>
    <scope>NUCLEOTIDE SEQUENCE</scope>
    <source>
        <strain evidence="1">PRFRI_2022a</strain>
        <tissue evidence="1">Muscle</tissue>
    </source>
</reference>
<dbReference type="AlphaFoldDB" id="A0AA88LNJ7"/>
<name>A0AA88LNJ7_TACVA</name>